<dbReference type="Proteomes" id="UP001256588">
    <property type="component" value="Unassembled WGS sequence"/>
</dbReference>
<dbReference type="EMBL" id="JAVDWO010000007">
    <property type="protein sequence ID" value="MDR7193389.1"/>
    <property type="molecule type" value="Genomic_DNA"/>
</dbReference>
<comment type="subcellular location">
    <subcellularLocation>
        <location evidence="1">Cytoplasm</location>
    </subcellularLocation>
</comment>
<comment type="similarity">
    <text evidence="2">Belongs to the beta sliding clamp family.</text>
</comment>
<evidence type="ECO:0000256" key="8">
    <source>
        <dbReference type="ARBA" id="ARBA00022932"/>
    </source>
</evidence>
<evidence type="ECO:0000313" key="16">
    <source>
        <dbReference type="Proteomes" id="UP001256588"/>
    </source>
</evidence>
<evidence type="ECO:0000313" key="15">
    <source>
        <dbReference type="EMBL" id="MDR7193389.1"/>
    </source>
</evidence>
<proteinExistence type="inferred from homology"/>
<evidence type="ECO:0000256" key="4">
    <source>
        <dbReference type="ARBA" id="ARBA00022490"/>
    </source>
</evidence>
<feature type="domain" description="DNA polymerase III beta sliding clamp C-terminal" evidence="14">
    <location>
        <begin position="240"/>
        <end position="348"/>
    </location>
</feature>
<keyword evidence="4" id="KW-0963">Cytoplasm</keyword>
<evidence type="ECO:0000256" key="5">
    <source>
        <dbReference type="ARBA" id="ARBA00022679"/>
    </source>
</evidence>
<reference evidence="15 16" key="1">
    <citation type="submission" date="2023-07" db="EMBL/GenBank/DDBJ databases">
        <title>Sorghum-associated microbial communities from plants grown in Nebraska, USA.</title>
        <authorList>
            <person name="Schachtman D."/>
        </authorList>
    </citation>
    <scope>NUCLEOTIDE SEQUENCE [LARGE SCALE GENOMIC DNA]</scope>
    <source>
        <strain evidence="15 16">4099</strain>
    </source>
</reference>
<dbReference type="SUPFAM" id="SSF55979">
    <property type="entry name" value="DNA clamp"/>
    <property type="match status" value="2"/>
</dbReference>
<evidence type="ECO:0000256" key="2">
    <source>
        <dbReference type="ARBA" id="ARBA00010752"/>
    </source>
</evidence>
<dbReference type="PANTHER" id="PTHR30478">
    <property type="entry name" value="DNA POLYMERASE III SUBUNIT BETA"/>
    <property type="match status" value="1"/>
</dbReference>
<dbReference type="InterPro" id="IPR046938">
    <property type="entry name" value="DNA_clamp_sf"/>
</dbReference>
<dbReference type="InterPro" id="IPR022635">
    <property type="entry name" value="DNA_polIII_beta_C"/>
</dbReference>
<evidence type="ECO:0000256" key="1">
    <source>
        <dbReference type="ARBA" id="ARBA00004496"/>
    </source>
</evidence>
<feature type="signal peptide" evidence="12">
    <location>
        <begin position="1"/>
        <end position="18"/>
    </location>
</feature>
<dbReference type="Gene3D" id="3.70.10.10">
    <property type="match status" value="1"/>
</dbReference>
<sequence>MRATVSATALAGALKSSAAARTTTMPVLTHALLQASGDRLTIETTDTEIYVRVGLDAEVTEPGTALLHAGLLTAAAAAEGSITIGGEGDVRRGRSRYSVPVLPPEDFPSAENAQFTAIIVDPLQLREAIAQVQYAAKPDDVRPFCQVVNLQPGKVWATDGHRAARVMLDYDGPTACIPARQVNHVLSALEEGARVLVAKNCMAREVGTGLNQRAGLLRIERPGLSVTVRCFDSVLPGIDQLFPANPRDPLVVERRLLVAALRRFMPFISEKIGALLILSIHDGELALSDRKRENMDTVPLADVSTPGAEIERGANAKYLLDVLSVLDSDLVALHPPTAAGPMVLLPHNGDIDRSGHIVMPYSV</sequence>
<feature type="chain" id="PRO_5047139907" description="Beta sliding clamp" evidence="12">
    <location>
        <begin position="19"/>
        <end position="363"/>
    </location>
</feature>
<evidence type="ECO:0000259" key="13">
    <source>
        <dbReference type="Pfam" id="PF00712"/>
    </source>
</evidence>
<organism evidence="15 16">
    <name type="scientific">Luteimonas terrae</name>
    <dbReference type="NCBI Taxonomy" id="1530191"/>
    <lineage>
        <taxon>Bacteria</taxon>
        <taxon>Pseudomonadati</taxon>
        <taxon>Pseudomonadota</taxon>
        <taxon>Gammaproteobacteria</taxon>
        <taxon>Lysobacterales</taxon>
        <taxon>Lysobacteraceae</taxon>
        <taxon>Luteimonas</taxon>
    </lineage>
</organism>
<keyword evidence="12" id="KW-0732">Signal</keyword>
<keyword evidence="7" id="KW-0235">DNA replication</keyword>
<dbReference type="Pfam" id="PF00712">
    <property type="entry name" value="DNA_pol3_beta"/>
    <property type="match status" value="1"/>
</dbReference>
<evidence type="ECO:0000256" key="6">
    <source>
        <dbReference type="ARBA" id="ARBA00022695"/>
    </source>
</evidence>
<protein>
    <recommendedName>
        <fullName evidence="3">Beta sliding clamp</fullName>
    </recommendedName>
    <alternativeName>
        <fullName evidence="11">Beta-clamp processivity factor</fullName>
    </alternativeName>
    <alternativeName>
        <fullName evidence="10">DNA polymerase III beta sliding clamp subunit</fullName>
    </alternativeName>
</protein>
<feature type="domain" description="DNA polymerase III beta sliding clamp N-terminal" evidence="13">
    <location>
        <begin position="19"/>
        <end position="109"/>
    </location>
</feature>
<evidence type="ECO:0000256" key="12">
    <source>
        <dbReference type="SAM" id="SignalP"/>
    </source>
</evidence>
<keyword evidence="16" id="KW-1185">Reference proteome</keyword>
<evidence type="ECO:0000256" key="7">
    <source>
        <dbReference type="ARBA" id="ARBA00022705"/>
    </source>
</evidence>
<dbReference type="PANTHER" id="PTHR30478:SF0">
    <property type="entry name" value="BETA SLIDING CLAMP"/>
    <property type="match status" value="1"/>
</dbReference>
<evidence type="ECO:0000256" key="9">
    <source>
        <dbReference type="ARBA" id="ARBA00023125"/>
    </source>
</evidence>
<dbReference type="SMART" id="SM00480">
    <property type="entry name" value="POL3Bc"/>
    <property type="match status" value="1"/>
</dbReference>
<evidence type="ECO:0000256" key="10">
    <source>
        <dbReference type="ARBA" id="ARBA00030988"/>
    </source>
</evidence>
<keyword evidence="6 15" id="KW-0548">Nucleotidyltransferase</keyword>
<keyword evidence="8" id="KW-0239">DNA-directed DNA polymerase</keyword>
<keyword evidence="9" id="KW-0238">DNA-binding</keyword>
<dbReference type="RefSeq" id="WP_310235547.1">
    <property type="nucleotide sequence ID" value="NZ_JAVDWO010000007.1"/>
</dbReference>
<dbReference type="Gene3D" id="3.10.150.10">
    <property type="entry name" value="DNA Polymerase III, subunit A, domain 2"/>
    <property type="match status" value="1"/>
</dbReference>
<accession>A0ABU1XXA0</accession>
<name>A0ABU1XXA0_9GAMM</name>
<dbReference type="InterPro" id="IPR022634">
    <property type="entry name" value="DNA_polIII_beta_N"/>
</dbReference>
<comment type="caution">
    <text evidence="15">The sequence shown here is derived from an EMBL/GenBank/DDBJ whole genome shotgun (WGS) entry which is preliminary data.</text>
</comment>
<evidence type="ECO:0000259" key="14">
    <source>
        <dbReference type="Pfam" id="PF02768"/>
    </source>
</evidence>
<evidence type="ECO:0000256" key="11">
    <source>
        <dbReference type="ARBA" id="ARBA00033276"/>
    </source>
</evidence>
<keyword evidence="5 15" id="KW-0808">Transferase</keyword>
<evidence type="ECO:0000256" key="3">
    <source>
        <dbReference type="ARBA" id="ARBA00021035"/>
    </source>
</evidence>
<dbReference type="Pfam" id="PF02768">
    <property type="entry name" value="DNA_pol3_beta_3"/>
    <property type="match status" value="1"/>
</dbReference>
<dbReference type="GO" id="GO:0003887">
    <property type="term" value="F:DNA-directed DNA polymerase activity"/>
    <property type="evidence" value="ECO:0007669"/>
    <property type="project" value="UniProtKB-EC"/>
</dbReference>
<dbReference type="CDD" id="cd00140">
    <property type="entry name" value="beta_clamp"/>
    <property type="match status" value="1"/>
</dbReference>
<gene>
    <name evidence="15" type="ORF">J2W68_002123</name>
</gene>
<dbReference type="InterPro" id="IPR001001">
    <property type="entry name" value="DNA_polIII_beta"/>
</dbReference>